<proteinExistence type="predicted"/>
<feature type="region of interest" description="Disordered" evidence="1">
    <location>
        <begin position="1"/>
        <end position="36"/>
    </location>
</feature>
<dbReference type="AlphaFoldDB" id="A0A518GSM7"/>
<name>A0A518GSM7_9PLAN</name>
<organism evidence="2 3">
    <name type="scientific">Planctopirus ephydatiae</name>
    <dbReference type="NCBI Taxonomy" id="2528019"/>
    <lineage>
        <taxon>Bacteria</taxon>
        <taxon>Pseudomonadati</taxon>
        <taxon>Planctomycetota</taxon>
        <taxon>Planctomycetia</taxon>
        <taxon>Planctomycetales</taxon>
        <taxon>Planctomycetaceae</taxon>
        <taxon>Planctopirus</taxon>
    </lineage>
</organism>
<reference evidence="2 3" key="1">
    <citation type="submission" date="2019-02" db="EMBL/GenBank/DDBJ databases">
        <title>Deep-cultivation of Planctomycetes and their phenomic and genomic characterization uncovers novel biology.</title>
        <authorList>
            <person name="Wiegand S."/>
            <person name="Jogler M."/>
            <person name="Boedeker C."/>
            <person name="Pinto D."/>
            <person name="Vollmers J."/>
            <person name="Rivas-Marin E."/>
            <person name="Kohn T."/>
            <person name="Peeters S.H."/>
            <person name="Heuer A."/>
            <person name="Rast P."/>
            <person name="Oberbeckmann S."/>
            <person name="Bunk B."/>
            <person name="Jeske O."/>
            <person name="Meyerdierks A."/>
            <person name="Storesund J.E."/>
            <person name="Kallscheuer N."/>
            <person name="Luecker S."/>
            <person name="Lage O.M."/>
            <person name="Pohl T."/>
            <person name="Merkel B.J."/>
            <person name="Hornburger P."/>
            <person name="Mueller R.-W."/>
            <person name="Bruemmer F."/>
            <person name="Labrenz M."/>
            <person name="Spormann A.M."/>
            <person name="Op den Camp H."/>
            <person name="Overmann J."/>
            <person name="Amann R."/>
            <person name="Jetten M.S.M."/>
            <person name="Mascher T."/>
            <person name="Medema M.H."/>
            <person name="Devos D.P."/>
            <person name="Kaster A.-K."/>
            <person name="Ovreas L."/>
            <person name="Rohde M."/>
            <person name="Galperin M.Y."/>
            <person name="Jogler C."/>
        </authorList>
    </citation>
    <scope>NUCLEOTIDE SEQUENCE [LARGE SCALE GENOMIC DNA]</scope>
    <source>
        <strain evidence="2 3">Spb1</strain>
    </source>
</reference>
<evidence type="ECO:0000256" key="1">
    <source>
        <dbReference type="SAM" id="MobiDB-lite"/>
    </source>
</evidence>
<gene>
    <name evidence="2" type="ORF">Spb1_35260</name>
</gene>
<keyword evidence="3" id="KW-1185">Reference proteome</keyword>
<dbReference type="EMBL" id="CP036299">
    <property type="protein sequence ID" value="QDV31581.1"/>
    <property type="molecule type" value="Genomic_DNA"/>
</dbReference>
<evidence type="ECO:0000313" key="2">
    <source>
        <dbReference type="EMBL" id="QDV31581.1"/>
    </source>
</evidence>
<sequence>MFERGACSPSVRLRGHAQPTERVHSEFVSQQEGRDV</sequence>
<protein>
    <submittedName>
        <fullName evidence="2">Uncharacterized protein</fullName>
    </submittedName>
</protein>
<evidence type="ECO:0000313" key="3">
    <source>
        <dbReference type="Proteomes" id="UP000315349"/>
    </source>
</evidence>
<dbReference type="KEGG" id="peh:Spb1_35260"/>
<dbReference type="Proteomes" id="UP000315349">
    <property type="component" value="Chromosome"/>
</dbReference>
<feature type="compositionally biased region" description="Polar residues" evidence="1">
    <location>
        <begin position="27"/>
        <end position="36"/>
    </location>
</feature>
<accession>A0A518GSM7</accession>